<feature type="compositionally biased region" description="Basic and acidic residues" evidence="5">
    <location>
        <begin position="378"/>
        <end position="391"/>
    </location>
</feature>
<feature type="compositionally biased region" description="Polar residues" evidence="5">
    <location>
        <begin position="314"/>
        <end position="342"/>
    </location>
</feature>
<dbReference type="InterPro" id="IPR046347">
    <property type="entry name" value="bZIP_sf"/>
</dbReference>
<feature type="compositionally biased region" description="Basic and acidic residues" evidence="5">
    <location>
        <begin position="196"/>
        <end position="208"/>
    </location>
</feature>
<name>A0A9P3CT89_9PEZI</name>
<evidence type="ECO:0000313" key="7">
    <source>
        <dbReference type="EMBL" id="GIZ46235.1"/>
    </source>
</evidence>
<dbReference type="InterPro" id="IPR051027">
    <property type="entry name" value="bZIP_transcription_factors"/>
</dbReference>
<keyword evidence="8" id="KW-1185">Reference proteome</keyword>
<keyword evidence="4" id="KW-0539">Nucleus</keyword>
<dbReference type="PROSITE" id="PS00036">
    <property type="entry name" value="BZIP_BASIC"/>
    <property type="match status" value="1"/>
</dbReference>
<dbReference type="AlphaFoldDB" id="A0A9P3CT89"/>
<comment type="caution">
    <text evidence="7">The sequence shown here is derived from an EMBL/GenBank/DDBJ whole genome shotgun (WGS) entry which is preliminary data.</text>
</comment>
<dbReference type="GeneID" id="68294943"/>
<gene>
    <name evidence="7" type="ORF">CKM354_000936800</name>
</gene>
<dbReference type="SUPFAM" id="SSF57959">
    <property type="entry name" value="Leucine zipper domain"/>
    <property type="match status" value="1"/>
</dbReference>
<protein>
    <recommendedName>
        <fullName evidence="6">BZIP domain-containing protein</fullName>
    </recommendedName>
</protein>
<organism evidence="7 8">
    <name type="scientific">Cercospora kikuchii</name>
    <dbReference type="NCBI Taxonomy" id="84275"/>
    <lineage>
        <taxon>Eukaryota</taxon>
        <taxon>Fungi</taxon>
        <taxon>Dikarya</taxon>
        <taxon>Ascomycota</taxon>
        <taxon>Pezizomycotina</taxon>
        <taxon>Dothideomycetes</taxon>
        <taxon>Dothideomycetidae</taxon>
        <taxon>Mycosphaerellales</taxon>
        <taxon>Mycosphaerellaceae</taxon>
        <taxon>Cercospora</taxon>
    </lineage>
</organism>
<evidence type="ECO:0000256" key="3">
    <source>
        <dbReference type="ARBA" id="ARBA00023163"/>
    </source>
</evidence>
<feature type="domain" description="BZIP" evidence="6">
    <location>
        <begin position="197"/>
        <end position="260"/>
    </location>
</feature>
<comment type="subcellular location">
    <subcellularLocation>
        <location evidence="1">Nucleus</location>
    </subcellularLocation>
</comment>
<evidence type="ECO:0000259" key="6">
    <source>
        <dbReference type="PROSITE" id="PS50217"/>
    </source>
</evidence>
<dbReference type="PANTHER" id="PTHR19304">
    <property type="entry name" value="CYCLIC-AMP RESPONSE ELEMENT BINDING PROTEIN"/>
    <property type="match status" value="1"/>
</dbReference>
<proteinExistence type="predicted"/>
<dbReference type="OrthoDB" id="295274at2759"/>
<dbReference type="Pfam" id="PF00170">
    <property type="entry name" value="bZIP_1"/>
    <property type="match status" value="1"/>
</dbReference>
<sequence length="391" mass="42052">MHPGHDQPGYGDAAFEPQADFAFDDTGNDEYENMQRNIASLNMFNTTHGTQPDFGPIHHPGGDASHHLHPEPLDNPIFFGQNAGITPASTSWAKTKSPRTLHAQSMQSEILDGRASSVAQQFGQITPPDDTPPKEFPTASNGEPPLSAKSERARNAANQRHAKAKRAKKEGAKGTKAQGANEDDDDDDDDDGEGEVDGKREKYREKNRLAAAKCRAKKKTHTEDLEESARHITATNNRLRAEERELRDLFSSLRHQALAHDPTQGCTCSAIHMYNHNKAQEAARTAAMGLAGIGMGVPGPGIPSPSIGSDGSGLNSPRFASQPASRAQSFSTGYGGRTSSLGGQLGFLPPRTASDMRKQSYVANGIASPTGSGDDANEYQREIRGDSMDLR</sequence>
<evidence type="ECO:0000256" key="4">
    <source>
        <dbReference type="ARBA" id="ARBA00023242"/>
    </source>
</evidence>
<keyword evidence="3" id="KW-0804">Transcription</keyword>
<dbReference type="PROSITE" id="PS50217">
    <property type="entry name" value="BZIP"/>
    <property type="match status" value="1"/>
</dbReference>
<keyword evidence="2" id="KW-0805">Transcription regulation</keyword>
<feature type="region of interest" description="Disordered" evidence="5">
    <location>
        <begin position="306"/>
        <end position="352"/>
    </location>
</feature>
<accession>A0A9P3CT89</accession>
<evidence type="ECO:0000256" key="2">
    <source>
        <dbReference type="ARBA" id="ARBA00023015"/>
    </source>
</evidence>
<dbReference type="InterPro" id="IPR004827">
    <property type="entry name" value="bZIP"/>
</dbReference>
<dbReference type="RefSeq" id="XP_044660722.1">
    <property type="nucleotide sequence ID" value="XM_044804787.1"/>
</dbReference>
<dbReference type="GO" id="GO:0003700">
    <property type="term" value="F:DNA-binding transcription factor activity"/>
    <property type="evidence" value="ECO:0007669"/>
    <property type="project" value="InterPro"/>
</dbReference>
<feature type="region of interest" description="Disordered" evidence="5">
    <location>
        <begin position="364"/>
        <end position="391"/>
    </location>
</feature>
<dbReference type="Gene3D" id="1.20.5.170">
    <property type="match status" value="1"/>
</dbReference>
<dbReference type="EMBL" id="BOLY01000006">
    <property type="protein sequence ID" value="GIZ46235.1"/>
    <property type="molecule type" value="Genomic_DNA"/>
</dbReference>
<evidence type="ECO:0000256" key="1">
    <source>
        <dbReference type="ARBA" id="ARBA00004123"/>
    </source>
</evidence>
<evidence type="ECO:0000313" key="8">
    <source>
        <dbReference type="Proteomes" id="UP000825890"/>
    </source>
</evidence>
<dbReference type="SMART" id="SM00338">
    <property type="entry name" value="BRLZ"/>
    <property type="match status" value="1"/>
</dbReference>
<reference evidence="7 8" key="1">
    <citation type="submission" date="2021-01" db="EMBL/GenBank/DDBJ databases">
        <title>Cercospora kikuchii MAFF 305040 whole genome shotgun sequence.</title>
        <authorList>
            <person name="Kashiwa T."/>
            <person name="Suzuki T."/>
        </authorList>
    </citation>
    <scope>NUCLEOTIDE SEQUENCE [LARGE SCALE GENOMIC DNA]</scope>
    <source>
        <strain evidence="7 8">MAFF 305040</strain>
    </source>
</reference>
<dbReference type="GO" id="GO:0005634">
    <property type="term" value="C:nucleus"/>
    <property type="evidence" value="ECO:0007669"/>
    <property type="project" value="UniProtKB-SubCell"/>
</dbReference>
<feature type="region of interest" description="Disordered" evidence="5">
    <location>
        <begin position="114"/>
        <end position="228"/>
    </location>
</feature>
<feature type="compositionally biased region" description="Acidic residues" evidence="5">
    <location>
        <begin position="181"/>
        <end position="195"/>
    </location>
</feature>
<dbReference type="Proteomes" id="UP000825890">
    <property type="component" value="Unassembled WGS sequence"/>
</dbReference>
<evidence type="ECO:0000256" key="5">
    <source>
        <dbReference type="SAM" id="MobiDB-lite"/>
    </source>
</evidence>